<keyword evidence="5" id="KW-1185">Reference proteome</keyword>
<name>A0A5S5CD55_9FLAO</name>
<dbReference type="GO" id="GO:0000160">
    <property type="term" value="P:phosphorelay signal transduction system"/>
    <property type="evidence" value="ECO:0007669"/>
    <property type="project" value="InterPro"/>
</dbReference>
<dbReference type="InterPro" id="IPR050595">
    <property type="entry name" value="Bact_response_regulator"/>
</dbReference>
<gene>
    <name evidence="4" type="ORF">BD809_101419</name>
</gene>
<dbReference type="OrthoDB" id="9789181at2"/>
<accession>A0A5S5CD55</accession>
<dbReference type="RefSeq" id="WP_148781282.1">
    <property type="nucleotide sequence ID" value="NZ_VNHU01000001.1"/>
</dbReference>
<keyword evidence="1 2" id="KW-0597">Phosphoprotein</keyword>
<evidence type="ECO:0000313" key="5">
    <source>
        <dbReference type="Proteomes" id="UP000324376"/>
    </source>
</evidence>
<dbReference type="EMBL" id="VNHU01000001">
    <property type="protein sequence ID" value="TYP77267.1"/>
    <property type="molecule type" value="Genomic_DNA"/>
</dbReference>
<feature type="modified residue" description="4-aspartylphosphate" evidence="2">
    <location>
        <position position="52"/>
    </location>
</feature>
<proteinExistence type="predicted"/>
<evidence type="ECO:0000259" key="3">
    <source>
        <dbReference type="PROSITE" id="PS50110"/>
    </source>
</evidence>
<dbReference type="InterPro" id="IPR001789">
    <property type="entry name" value="Sig_transdc_resp-reg_receiver"/>
</dbReference>
<dbReference type="InterPro" id="IPR011006">
    <property type="entry name" value="CheY-like_superfamily"/>
</dbReference>
<organism evidence="4 5">
    <name type="scientific">Aquimarina intermedia</name>
    <dbReference type="NCBI Taxonomy" id="350814"/>
    <lineage>
        <taxon>Bacteria</taxon>
        <taxon>Pseudomonadati</taxon>
        <taxon>Bacteroidota</taxon>
        <taxon>Flavobacteriia</taxon>
        <taxon>Flavobacteriales</taxon>
        <taxon>Flavobacteriaceae</taxon>
        <taxon>Aquimarina</taxon>
    </lineage>
</organism>
<dbReference type="Proteomes" id="UP000324376">
    <property type="component" value="Unassembled WGS sequence"/>
</dbReference>
<evidence type="ECO:0000256" key="2">
    <source>
        <dbReference type="PROSITE-ProRule" id="PRU00169"/>
    </source>
</evidence>
<dbReference type="AlphaFoldDB" id="A0A5S5CD55"/>
<dbReference type="Gene3D" id="3.40.50.2300">
    <property type="match status" value="1"/>
</dbReference>
<evidence type="ECO:0000256" key="1">
    <source>
        <dbReference type="ARBA" id="ARBA00022553"/>
    </source>
</evidence>
<reference evidence="4 5" key="1">
    <citation type="submission" date="2019-07" db="EMBL/GenBank/DDBJ databases">
        <title>Genomic Encyclopedia of Archaeal and Bacterial Type Strains, Phase II (KMG-II): from individual species to whole genera.</title>
        <authorList>
            <person name="Goeker M."/>
        </authorList>
    </citation>
    <scope>NUCLEOTIDE SEQUENCE [LARGE SCALE GENOMIC DNA]</scope>
    <source>
        <strain evidence="4 5">DSM 17527</strain>
    </source>
</reference>
<comment type="caution">
    <text evidence="4">The sequence shown here is derived from an EMBL/GenBank/DDBJ whole genome shotgun (WGS) entry which is preliminary data.</text>
</comment>
<dbReference type="SUPFAM" id="SSF52172">
    <property type="entry name" value="CheY-like"/>
    <property type="match status" value="1"/>
</dbReference>
<evidence type="ECO:0000313" key="4">
    <source>
        <dbReference type="EMBL" id="TYP77267.1"/>
    </source>
</evidence>
<feature type="domain" description="Response regulatory" evidence="3">
    <location>
        <begin position="3"/>
        <end position="117"/>
    </location>
</feature>
<dbReference type="SMART" id="SM00448">
    <property type="entry name" value="REC"/>
    <property type="match status" value="1"/>
</dbReference>
<dbReference type="PANTHER" id="PTHR44591:SF3">
    <property type="entry name" value="RESPONSE REGULATORY DOMAIN-CONTAINING PROTEIN"/>
    <property type="match status" value="1"/>
</dbReference>
<protein>
    <submittedName>
        <fullName evidence="4">Two-component system response regulator RpaA</fullName>
    </submittedName>
</protein>
<sequence>MNTVLVVDDDKILGVMVKEILEFNNYNAIITKDPKTIKDQIVNNEIQLILLDKYIAGTDGTKVCASLKLDEKLQDIPILMMSALHEAEKECLEAGASGFIAKPFELEPFLAKVKKLIKQDHSIA</sequence>
<dbReference type="PANTHER" id="PTHR44591">
    <property type="entry name" value="STRESS RESPONSE REGULATOR PROTEIN 1"/>
    <property type="match status" value="1"/>
</dbReference>
<dbReference type="PROSITE" id="PS50110">
    <property type="entry name" value="RESPONSE_REGULATORY"/>
    <property type="match status" value="1"/>
</dbReference>
<dbReference type="Pfam" id="PF00072">
    <property type="entry name" value="Response_reg"/>
    <property type="match status" value="1"/>
</dbReference>